<evidence type="ECO:0000256" key="2">
    <source>
        <dbReference type="ARBA" id="ARBA00022448"/>
    </source>
</evidence>
<reference evidence="9 10" key="1">
    <citation type="submission" date="2020-08" db="EMBL/GenBank/DDBJ databases">
        <title>Genomic Encyclopedia of Type Strains, Phase III (KMG-III): the genomes of soil and plant-associated and newly described type strains.</title>
        <authorList>
            <person name="Whitman W."/>
        </authorList>
    </citation>
    <scope>NUCLEOTIDE SEQUENCE [LARGE SCALE GENOMIC DNA]</scope>
    <source>
        <strain evidence="9 10">CECT 8305</strain>
    </source>
</reference>
<dbReference type="GO" id="GO:0005886">
    <property type="term" value="C:plasma membrane"/>
    <property type="evidence" value="ECO:0007669"/>
    <property type="project" value="UniProtKB-SubCell"/>
</dbReference>
<feature type="transmembrane region" description="Helical" evidence="7">
    <location>
        <begin position="276"/>
        <end position="298"/>
    </location>
</feature>
<protein>
    <submittedName>
        <fullName evidence="9">UMF1 family MFS transporter</fullName>
    </submittedName>
</protein>
<evidence type="ECO:0000259" key="8">
    <source>
        <dbReference type="PROSITE" id="PS50850"/>
    </source>
</evidence>
<comment type="caution">
    <text evidence="9">The sequence shown here is derived from an EMBL/GenBank/DDBJ whole genome shotgun (WGS) entry which is preliminary data.</text>
</comment>
<evidence type="ECO:0000256" key="3">
    <source>
        <dbReference type="ARBA" id="ARBA00022692"/>
    </source>
</evidence>
<evidence type="ECO:0000256" key="1">
    <source>
        <dbReference type="ARBA" id="ARBA00004651"/>
    </source>
</evidence>
<dbReference type="InterPro" id="IPR036259">
    <property type="entry name" value="MFS_trans_sf"/>
</dbReference>
<dbReference type="InterPro" id="IPR020846">
    <property type="entry name" value="MFS_dom"/>
</dbReference>
<dbReference type="RefSeq" id="WP_184573222.1">
    <property type="nucleotide sequence ID" value="NZ_JACHJL010000008.1"/>
</dbReference>
<evidence type="ECO:0000256" key="4">
    <source>
        <dbReference type="ARBA" id="ARBA00022989"/>
    </source>
</evidence>
<feature type="transmembrane region" description="Helical" evidence="7">
    <location>
        <begin position="406"/>
        <end position="426"/>
    </location>
</feature>
<dbReference type="SUPFAM" id="SSF103473">
    <property type="entry name" value="MFS general substrate transporter"/>
    <property type="match status" value="1"/>
</dbReference>
<feature type="transmembrane region" description="Helical" evidence="7">
    <location>
        <begin position="212"/>
        <end position="235"/>
    </location>
</feature>
<dbReference type="PANTHER" id="PTHR23519">
    <property type="entry name" value="AUTOPHAGY-RELATED PROTEIN 22"/>
    <property type="match status" value="1"/>
</dbReference>
<evidence type="ECO:0000256" key="6">
    <source>
        <dbReference type="SAM" id="MobiDB-lite"/>
    </source>
</evidence>
<evidence type="ECO:0000313" key="10">
    <source>
        <dbReference type="Proteomes" id="UP000588098"/>
    </source>
</evidence>
<organism evidence="9 10">
    <name type="scientific">Streptomyces zagrosensis</name>
    <dbReference type="NCBI Taxonomy" id="1042984"/>
    <lineage>
        <taxon>Bacteria</taxon>
        <taxon>Bacillati</taxon>
        <taxon>Actinomycetota</taxon>
        <taxon>Actinomycetes</taxon>
        <taxon>Kitasatosporales</taxon>
        <taxon>Streptomycetaceae</taxon>
        <taxon>Streptomyces</taxon>
    </lineage>
</organism>
<proteinExistence type="predicted"/>
<keyword evidence="10" id="KW-1185">Reference proteome</keyword>
<dbReference type="InterPro" id="IPR050495">
    <property type="entry name" value="ATG22/LtaA_families"/>
</dbReference>
<evidence type="ECO:0000313" key="9">
    <source>
        <dbReference type="EMBL" id="MBB5936679.1"/>
    </source>
</evidence>
<sequence>MTPQRATTHGPAPESPESPENPEAAWRATRRGRWGWYGYDWAHAVFTTSVTSIFFGPFITDVCEKAADADGYLHPFGTQVLASSFFPFLVGLSVFLQVFVLPLAAVLTERYDKGVLLSITSLSGAGAATGMYAIGDTDYVLGGALYVGAAMALGASVMVVNTYLPVLAPPGRRDRTSAQGSAAGFLSGGLVLIADLLMYAKHEDWGLTEQQVVRVILLTTGLWWLVFSVVSVWLLRGYGSPPAPTRTAADSPARTSTYRASITAVRQMRRYPGASWFLVAFVLYNNGMQSVTSLVGTFAVEQLELAQDDVITAILLVQFVAFAGAVIAGRLAERIGGRTVLFGFALVWCATVITGALIPERSFMAFATLCVAAGFVVGGTYALSRSVFVSLVPAGRTAEYFGIFEMANRCLGFVGPTVFGIVLQQTGSYRTAWLSILVFFVAGAVALAPGVMARKGRNGDMATRRG</sequence>
<name>A0A7W9QAQ4_9ACTN</name>
<feature type="domain" description="Major facilitator superfamily (MFS) profile" evidence="8">
    <location>
        <begin position="273"/>
        <end position="466"/>
    </location>
</feature>
<dbReference type="PROSITE" id="PS50850">
    <property type="entry name" value="MFS"/>
    <property type="match status" value="1"/>
</dbReference>
<feature type="transmembrane region" description="Helical" evidence="7">
    <location>
        <begin position="340"/>
        <end position="358"/>
    </location>
</feature>
<evidence type="ECO:0000256" key="5">
    <source>
        <dbReference type="ARBA" id="ARBA00023136"/>
    </source>
</evidence>
<feature type="transmembrane region" description="Helical" evidence="7">
    <location>
        <begin position="85"/>
        <end position="107"/>
    </location>
</feature>
<feature type="region of interest" description="Disordered" evidence="6">
    <location>
        <begin position="1"/>
        <end position="25"/>
    </location>
</feature>
<feature type="transmembrane region" description="Helical" evidence="7">
    <location>
        <begin position="364"/>
        <end position="383"/>
    </location>
</feature>
<dbReference type="EMBL" id="JACHJL010000008">
    <property type="protein sequence ID" value="MBB5936679.1"/>
    <property type="molecule type" value="Genomic_DNA"/>
</dbReference>
<feature type="transmembrane region" description="Helical" evidence="7">
    <location>
        <begin position="432"/>
        <end position="452"/>
    </location>
</feature>
<dbReference type="AlphaFoldDB" id="A0A7W9QAQ4"/>
<feature type="transmembrane region" description="Helical" evidence="7">
    <location>
        <begin position="114"/>
        <end position="134"/>
    </location>
</feature>
<comment type="subcellular location">
    <subcellularLocation>
        <location evidence="1">Cell membrane</location>
        <topology evidence="1">Multi-pass membrane protein</topology>
    </subcellularLocation>
</comment>
<gene>
    <name evidence="9" type="ORF">FHS42_003754</name>
</gene>
<keyword evidence="2" id="KW-0813">Transport</keyword>
<accession>A0A7W9QAQ4</accession>
<evidence type="ECO:0000256" key="7">
    <source>
        <dbReference type="SAM" id="Phobius"/>
    </source>
</evidence>
<keyword evidence="3 7" id="KW-0812">Transmembrane</keyword>
<dbReference type="Proteomes" id="UP000588098">
    <property type="component" value="Unassembled WGS sequence"/>
</dbReference>
<dbReference type="Gene3D" id="1.20.1250.20">
    <property type="entry name" value="MFS general substrate transporter like domains"/>
    <property type="match status" value="1"/>
</dbReference>
<dbReference type="PANTHER" id="PTHR23519:SF1">
    <property type="entry name" value="AUTOPHAGY-RELATED PROTEIN 22"/>
    <property type="match status" value="1"/>
</dbReference>
<dbReference type="GO" id="GO:0022857">
    <property type="term" value="F:transmembrane transporter activity"/>
    <property type="evidence" value="ECO:0007669"/>
    <property type="project" value="InterPro"/>
</dbReference>
<keyword evidence="4 7" id="KW-1133">Transmembrane helix</keyword>
<keyword evidence="5 7" id="KW-0472">Membrane</keyword>
<feature type="transmembrane region" description="Helical" evidence="7">
    <location>
        <begin position="180"/>
        <end position="200"/>
    </location>
</feature>
<dbReference type="Pfam" id="PF11700">
    <property type="entry name" value="ATG22"/>
    <property type="match status" value="1"/>
</dbReference>
<feature type="transmembrane region" description="Helical" evidence="7">
    <location>
        <begin position="146"/>
        <end position="168"/>
    </location>
</feature>
<feature type="transmembrane region" description="Helical" evidence="7">
    <location>
        <begin position="310"/>
        <end position="328"/>
    </location>
</feature>
<dbReference type="InterPro" id="IPR024671">
    <property type="entry name" value="Atg22-like"/>
</dbReference>